<dbReference type="EMBL" id="PTIW01000019">
    <property type="protein sequence ID" value="PPK60584.1"/>
    <property type="molecule type" value="Genomic_DNA"/>
</dbReference>
<dbReference type="InterPro" id="IPR036465">
    <property type="entry name" value="vWFA_dom_sf"/>
</dbReference>
<feature type="compositionally biased region" description="Basic and acidic residues" evidence="1">
    <location>
        <begin position="2103"/>
        <end position="2116"/>
    </location>
</feature>
<feature type="domain" description="VWFA" evidence="2">
    <location>
        <begin position="1560"/>
        <end position="1760"/>
    </location>
</feature>
<dbReference type="Gene3D" id="3.40.50.410">
    <property type="entry name" value="von Willebrand factor, type A domain"/>
    <property type="match status" value="1"/>
</dbReference>
<dbReference type="InterPro" id="IPR049531">
    <property type="entry name" value="AFP_rpt"/>
</dbReference>
<accession>A0AB36ZUV7</accession>
<gene>
    <name evidence="3" type="ORF">B0F89_11940</name>
</gene>
<dbReference type="SMART" id="SM00327">
    <property type="entry name" value="VWA"/>
    <property type="match status" value="1"/>
</dbReference>
<organism evidence="3 4">
    <name type="scientific">Malaciobacter marinus</name>
    <dbReference type="NCBI Taxonomy" id="505249"/>
    <lineage>
        <taxon>Bacteria</taxon>
        <taxon>Pseudomonadati</taxon>
        <taxon>Campylobacterota</taxon>
        <taxon>Epsilonproteobacteria</taxon>
        <taxon>Campylobacterales</taxon>
        <taxon>Arcobacteraceae</taxon>
        <taxon>Malaciobacter</taxon>
    </lineage>
</organism>
<reference evidence="3 4" key="1">
    <citation type="submission" date="2018-02" db="EMBL/GenBank/DDBJ databases">
        <title>Subsurface microbial communities from deep shales in Ohio and West Virginia, USA.</title>
        <authorList>
            <person name="Wrighton K."/>
        </authorList>
    </citation>
    <scope>NUCLEOTIDE SEQUENCE [LARGE SCALE GENOMIC DNA]</scope>
    <source>
        <strain evidence="3 4">MARC-MIP3H16</strain>
    </source>
</reference>
<dbReference type="PROSITE" id="PS50234">
    <property type="entry name" value="VWFA"/>
    <property type="match status" value="1"/>
</dbReference>
<evidence type="ECO:0000313" key="4">
    <source>
        <dbReference type="Proteomes" id="UP000239861"/>
    </source>
</evidence>
<dbReference type="CDD" id="cd00198">
    <property type="entry name" value="vWFA"/>
    <property type="match status" value="1"/>
</dbReference>
<feature type="region of interest" description="Disordered" evidence="1">
    <location>
        <begin position="2089"/>
        <end position="2143"/>
    </location>
</feature>
<dbReference type="RefSeq" id="WP_104412435.1">
    <property type="nucleotide sequence ID" value="NZ_PTIW01000019.1"/>
</dbReference>
<feature type="compositionally biased region" description="Gly residues" evidence="1">
    <location>
        <begin position="198"/>
        <end position="207"/>
    </location>
</feature>
<dbReference type="InterPro" id="IPR046779">
    <property type="entry name" value="LapA_adhesin_dom"/>
</dbReference>
<feature type="compositionally biased region" description="Polar residues" evidence="1">
    <location>
        <begin position="2089"/>
        <end position="2100"/>
    </location>
</feature>
<sequence>MLKLMIKEANGEVKSLDVTENLVITPKAGQQFYFNNLDGHKYTMSLQDSEKSVVLNMDLGTTKVKIIFKNIVDLILEENIEDKNILGIIKDQEGLDELNQTVLNDDFKGDDVIKSLKDLLAQSSINPEETNGVIIDDFGSLTSVLEAAAAGGAEGDTSTFRPINFNETDDVNILGGRSRLDTQLDGLDSNIPDRDGTPGDGTPGDGAGDTEVTITLSATAQITEDDNSITYTANLSTPALADMTITLSNGAIINISAGSTTGSVVANITPDPDVYKEDDITIDVTVSGTSGGGFDIVNSDTTASTTITDTIDTTNATLTSSISGDEDGATVTYKITLDTAPTNDETFTFKVDGVEQTIIVKAGETTGIVTVDFMDPDSIKDTTIIPKATDLEAVDEDGASNYENLQLVNNSKDETVEDSIDTTTVTVGNATVNEDATSATVEVKLEGHIFKDGETVTVKLSDGTEVTFTENGTKDATITVTADSDSIKEADSTTSITAEVSSSAGEIENPVVNAGELTVEDSIDTTTVSLSATDTNEAAGTVTFTATLSNPVLDGDDPVIVHTELGDIIITSGTTGTLEVTNPNTEDVYNDASTLDNSITSVEGGNFEQLTPSTDTVTANIADTIDATKVTLTATDSVEAGEDITYTASVDNTPETDLVITLSNGAEITIKAGETTGSVTVASSDDVYGDTDGTTQNVSITGTTGGNYESLDTSDTATTTVTEPTADETTVSLSATDTNEAAGTVTFTATLSNPVLDGDDPVIVHTELGDIIITSGTTGTLEVTNPNTEDVYNDASTLDNSITSVEGGNFEQLTPSTDTVTANIADTITPIDVTVTAVATAPKVIDVDTEFGEATGINITAYDVYGNEGNLAIVKGTNHDGFGVQGRTSGSGASSELGHGNNGVSEKIVFDFTNDADSLDVAFAWRHNGETAKVTFFNDTEELGYAEVTGGGSSTDATVNYYDVNGNLIKSVQAQGGTDRVDLSYTFEFPDENGEPTAFDKVEFSAPGHDDDYLINEISYTEVIDPEITNISTTDGKVTFNIQVDENYPPQGQAKAIVEVNGQEYEVDLNATGRGALTVDAKDFADLSDINIVVKEIIGGNYEKVNGTDSSFDLSDSFKDDLSSTNDNIVVTEDTTYVLTETDFGELGKDVREFKITQVPENGTLYYKVTSGQTVIDKEGNTYVVTEDTTIEIAENQVISLADIASGKVTFEPDSNSDEDGSFKFEVSDGTTWHDEEYTTSVEVKAVADAPTASINVSNATVIIDNSDFDYDSYVQDLKDNSDTYIEGTESHGDNLSAGRFNNTNDFIDGKDLSDNMIGYDGDDVFLGQEGDDSIYGGHEGALPSVSDGTDTVIYRGNFDDYNITFITDGSNVRINVIDTRYDASKGWSHPDNQGLDTYEMGDNLYSIEKLVFKDGVYDVIDGELVKEGTKTFEYDVDISAALTDTDGSETLSVKIDGVPEGATLESIDDTYTITKNSDGSYSVEVPSDATSISDNLKLKVPEDSAGDFNLTITARASESNDNEDGTNYKESTNSDAVPFAQDESQVLDFGDTYSKTDENIVIVLDISGSMNNKIRLEDGTLATRLQLAKDALQNMVDTYKEFSNVKINLTSFAGKADDLDGGESESGWYSPEDALNIINSFSAGGNTNYEDALEETYSNYTPPANGEKATVYFISDGKPNVENYDGWYDEYGIIDSKYLENWKDFLENNAKELNVIGIGKGITDTTYLDKVAQDIGNVKTNVTIIEDENDLKDRLVENVYKKIEGNILDNISGGDGEISIESIVVDGNSYTIDDSSNNIVTILTSSGATLDFNFQTGDYSFGGNFNDIKEFTESFVVNTQDEDGDKASVKVNINIENNIDDITSTPRLDFSVEDNGSQVITHDYVKHNSDYYGERYTNEAEYIKYNDDVKGTVQTFGGDDVVYVGDDIKHHNTIYLGKGDDFITVEDKVSGDVDGGEGNDSIYLKDYTYSDYYYNKDYIQNKISNFENIKCSDGVVKGDASVFNSSPMSTTVYNYTIVLAAVLADKDGSETLSNITIENLPSSITSIKDSIGNEYTVSNGTVSLPSNEGTQQEYTVVSSTELSSTEINSMKASVTSTESFDGEEKTTSRTAKLEVEESSNMIGTDADEKFDSHGSNANINAGAGDDEIVYHEGDIIDAGEGEDTLKVLTDEDIDLSNIAPKVDNIEAIDLTNDLANHIIIDEQSIEDLTDDENILKIFGDESGEDSVRLEGNWTKSDGQISDDDGNRFNVYEGTTSGTSNIKILIDEDVSVDPDI</sequence>
<dbReference type="Pfam" id="PF13519">
    <property type="entry name" value="VWA_2"/>
    <property type="match status" value="1"/>
</dbReference>
<dbReference type="Pfam" id="PF20579">
    <property type="entry name" value="LapA"/>
    <property type="match status" value="4"/>
</dbReference>
<protein>
    <submittedName>
        <fullName evidence="3">von Willebrand factor type A domain-containing protein</fullName>
    </submittedName>
</protein>
<dbReference type="Pfam" id="PF18815">
    <property type="entry name" value="AFP_2"/>
    <property type="match status" value="1"/>
</dbReference>
<feature type="region of interest" description="Disordered" evidence="1">
    <location>
        <begin position="1517"/>
        <end position="1538"/>
    </location>
</feature>
<evidence type="ECO:0000259" key="2">
    <source>
        <dbReference type="PROSITE" id="PS50234"/>
    </source>
</evidence>
<comment type="caution">
    <text evidence="3">The sequence shown here is derived from an EMBL/GenBank/DDBJ whole genome shotgun (WGS) entry which is preliminary data.</text>
</comment>
<dbReference type="InterPro" id="IPR002035">
    <property type="entry name" value="VWF_A"/>
</dbReference>
<evidence type="ECO:0000313" key="3">
    <source>
        <dbReference type="EMBL" id="PPK60584.1"/>
    </source>
</evidence>
<proteinExistence type="predicted"/>
<dbReference type="SUPFAM" id="SSF53300">
    <property type="entry name" value="vWA-like"/>
    <property type="match status" value="1"/>
</dbReference>
<evidence type="ECO:0000256" key="1">
    <source>
        <dbReference type="SAM" id="MobiDB-lite"/>
    </source>
</evidence>
<dbReference type="Proteomes" id="UP000239861">
    <property type="component" value="Unassembled WGS sequence"/>
</dbReference>
<feature type="region of interest" description="Disordered" evidence="1">
    <location>
        <begin position="184"/>
        <end position="209"/>
    </location>
</feature>
<name>A0AB36ZUV7_9BACT</name>